<dbReference type="AlphaFoldDB" id="A0A2G9H284"/>
<dbReference type="InterPro" id="IPR035513">
    <property type="entry name" value="Invertase/methylesterase_inhib"/>
</dbReference>
<dbReference type="InterPro" id="IPR006501">
    <property type="entry name" value="Pectinesterase_inhib_dom"/>
</dbReference>
<sequence length="161" mass="16857">MVSLILSASLSLTFLYTCQADLIGDVCSKAANPSLCNNILRSDPRSKGANLRGLGQIIIEKAKATDNNAINVANSVKNAGNKDIIDTCIETFGDSISNLNESSRLLNGGDIDALKARASAALTDVSTCDDEFGDDEPPKLAEASRTAQDTISPLLVVANSL</sequence>
<dbReference type="OrthoDB" id="905146at2759"/>
<dbReference type="GO" id="GO:0046910">
    <property type="term" value="F:pectinesterase inhibitor activity"/>
    <property type="evidence" value="ECO:0007669"/>
    <property type="project" value="InterPro"/>
</dbReference>
<accession>A0A2G9H284</accession>
<dbReference type="PANTHER" id="PTHR36710">
    <property type="entry name" value="PECTINESTERASE INHIBITOR-LIKE"/>
    <property type="match status" value="1"/>
</dbReference>
<dbReference type="NCBIfam" id="TIGR01614">
    <property type="entry name" value="PME_inhib"/>
    <property type="match status" value="1"/>
</dbReference>
<feature type="domain" description="Pectinesterase inhibitor" evidence="5">
    <location>
        <begin position="18"/>
        <end position="157"/>
    </location>
</feature>
<evidence type="ECO:0000256" key="3">
    <source>
        <dbReference type="ARBA" id="ARBA00038471"/>
    </source>
</evidence>
<keyword evidence="7" id="KW-1185">Reference proteome</keyword>
<feature type="chain" id="PRO_5013735466" description="Pectinesterase inhibitor domain-containing protein" evidence="4">
    <location>
        <begin position="21"/>
        <end position="161"/>
    </location>
</feature>
<comment type="caution">
    <text evidence="6">The sequence shown here is derived from an EMBL/GenBank/DDBJ whole genome shotgun (WGS) entry which is preliminary data.</text>
</comment>
<dbReference type="InterPro" id="IPR034086">
    <property type="entry name" value="PMEI_plant"/>
</dbReference>
<dbReference type="Proteomes" id="UP000231279">
    <property type="component" value="Unassembled WGS sequence"/>
</dbReference>
<evidence type="ECO:0000313" key="6">
    <source>
        <dbReference type="EMBL" id="PIN11601.1"/>
    </source>
</evidence>
<reference evidence="7" key="1">
    <citation type="journal article" date="2018" name="Gigascience">
        <title>Genome assembly of the Pink Ipe (Handroanthus impetiginosus, Bignoniaceae), a highly valued, ecologically keystone Neotropical timber forest tree.</title>
        <authorList>
            <person name="Silva-Junior O.B."/>
            <person name="Grattapaglia D."/>
            <person name="Novaes E."/>
            <person name="Collevatti R.G."/>
        </authorList>
    </citation>
    <scope>NUCLEOTIDE SEQUENCE [LARGE SCALE GENOMIC DNA]</scope>
    <source>
        <strain evidence="7">cv. UFG-1</strain>
    </source>
</reference>
<dbReference type="EMBL" id="NKXS01002907">
    <property type="protein sequence ID" value="PIN11601.1"/>
    <property type="molecule type" value="Genomic_DNA"/>
</dbReference>
<dbReference type="InterPro" id="IPR052421">
    <property type="entry name" value="PCW_Enzyme_Inhibitor"/>
</dbReference>
<keyword evidence="2" id="KW-1015">Disulfide bond</keyword>
<keyword evidence="1 4" id="KW-0732">Signal</keyword>
<dbReference type="SUPFAM" id="SSF101148">
    <property type="entry name" value="Plant invertase/pectin methylesterase inhibitor"/>
    <property type="match status" value="1"/>
</dbReference>
<evidence type="ECO:0000259" key="5">
    <source>
        <dbReference type="SMART" id="SM00856"/>
    </source>
</evidence>
<name>A0A2G9H284_9LAMI</name>
<evidence type="ECO:0000313" key="7">
    <source>
        <dbReference type="Proteomes" id="UP000231279"/>
    </source>
</evidence>
<dbReference type="Gene3D" id="1.20.140.40">
    <property type="entry name" value="Invertase/pectin methylesterase inhibitor family protein"/>
    <property type="match status" value="1"/>
</dbReference>
<gene>
    <name evidence="6" type="ORF">CDL12_15786</name>
</gene>
<dbReference type="Pfam" id="PF04043">
    <property type="entry name" value="PMEI"/>
    <property type="match status" value="1"/>
</dbReference>
<protein>
    <recommendedName>
        <fullName evidence="5">Pectinesterase inhibitor domain-containing protein</fullName>
    </recommendedName>
</protein>
<proteinExistence type="inferred from homology"/>
<organism evidence="6 7">
    <name type="scientific">Handroanthus impetiginosus</name>
    <dbReference type="NCBI Taxonomy" id="429701"/>
    <lineage>
        <taxon>Eukaryota</taxon>
        <taxon>Viridiplantae</taxon>
        <taxon>Streptophyta</taxon>
        <taxon>Embryophyta</taxon>
        <taxon>Tracheophyta</taxon>
        <taxon>Spermatophyta</taxon>
        <taxon>Magnoliopsida</taxon>
        <taxon>eudicotyledons</taxon>
        <taxon>Gunneridae</taxon>
        <taxon>Pentapetalae</taxon>
        <taxon>asterids</taxon>
        <taxon>lamiids</taxon>
        <taxon>Lamiales</taxon>
        <taxon>Bignoniaceae</taxon>
        <taxon>Crescentiina</taxon>
        <taxon>Tabebuia alliance</taxon>
        <taxon>Handroanthus</taxon>
    </lineage>
</organism>
<comment type="similarity">
    <text evidence="3">Belongs to the PMEI family.</text>
</comment>
<evidence type="ECO:0000256" key="1">
    <source>
        <dbReference type="ARBA" id="ARBA00022729"/>
    </source>
</evidence>
<dbReference type="CDD" id="cd15797">
    <property type="entry name" value="PMEI"/>
    <property type="match status" value="1"/>
</dbReference>
<dbReference type="PANTHER" id="PTHR36710:SF4">
    <property type="entry name" value="PLANT INVERTASE_PECTIN METHYLESTERASE INHIBITOR SUPERFAMILY PROTEIN"/>
    <property type="match status" value="1"/>
</dbReference>
<evidence type="ECO:0000256" key="2">
    <source>
        <dbReference type="ARBA" id="ARBA00023157"/>
    </source>
</evidence>
<evidence type="ECO:0000256" key="4">
    <source>
        <dbReference type="SAM" id="SignalP"/>
    </source>
</evidence>
<dbReference type="SMART" id="SM00856">
    <property type="entry name" value="PMEI"/>
    <property type="match status" value="1"/>
</dbReference>
<feature type="signal peptide" evidence="4">
    <location>
        <begin position="1"/>
        <end position="20"/>
    </location>
</feature>